<dbReference type="GO" id="GO:0047936">
    <property type="term" value="F:glucose 1-dehydrogenase [NAD(P)+] activity"/>
    <property type="evidence" value="ECO:0007669"/>
    <property type="project" value="UniProtKB-EC"/>
</dbReference>
<dbReference type="PROSITE" id="PS00061">
    <property type="entry name" value="ADH_SHORT"/>
    <property type="match status" value="1"/>
</dbReference>
<dbReference type="NCBIfam" id="NF005559">
    <property type="entry name" value="PRK07231.1"/>
    <property type="match status" value="1"/>
</dbReference>
<comment type="similarity">
    <text evidence="1">Belongs to the short-chain dehydrogenases/reductases (SDR) family.</text>
</comment>
<proteinExistence type="inferred from homology"/>
<organism evidence="3 4">
    <name type="scientific">Kineobactrum salinum</name>
    <dbReference type="NCBI Taxonomy" id="2708301"/>
    <lineage>
        <taxon>Bacteria</taxon>
        <taxon>Pseudomonadati</taxon>
        <taxon>Pseudomonadota</taxon>
        <taxon>Gammaproteobacteria</taxon>
        <taxon>Cellvibrionales</taxon>
        <taxon>Halieaceae</taxon>
        <taxon>Kineobactrum</taxon>
    </lineage>
</organism>
<evidence type="ECO:0000256" key="1">
    <source>
        <dbReference type="ARBA" id="ARBA00006484"/>
    </source>
</evidence>
<protein>
    <submittedName>
        <fullName evidence="3">Glucose 1-dehydrogenase</fullName>
        <ecNumber evidence="3">1.1.1.47</ecNumber>
    </submittedName>
</protein>
<dbReference type="PRINTS" id="PR00081">
    <property type="entry name" value="GDHRDH"/>
</dbReference>
<dbReference type="PRINTS" id="PR00080">
    <property type="entry name" value="SDRFAMILY"/>
</dbReference>
<keyword evidence="2 3" id="KW-0560">Oxidoreductase</keyword>
<dbReference type="PANTHER" id="PTHR24321">
    <property type="entry name" value="DEHYDROGENASES, SHORT CHAIN"/>
    <property type="match status" value="1"/>
</dbReference>
<dbReference type="InterPro" id="IPR002347">
    <property type="entry name" value="SDR_fam"/>
</dbReference>
<reference evidence="3 4" key="1">
    <citation type="submission" date="2020-02" db="EMBL/GenBank/DDBJ databases">
        <title>Genome sequencing for Kineobactrum sp. M2.</title>
        <authorList>
            <person name="Park S.-J."/>
        </authorList>
    </citation>
    <scope>NUCLEOTIDE SEQUENCE [LARGE SCALE GENOMIC DNA]</scope>
    <source>
        <strain evidence="3 4">M2</strain>
    </source>
</reference>
<gene>
    <name evidence="3" type="ORF">G3T16_06245</name>
</gene>
<evidence type="ECO:0000256" key="2">
    <source>
        <dbReference type="ARBA" id="ARBA00023002"/>
    </source>
</evidence>
<dbReference type="EC" id="1.1.1.47" evidence="3"/>
<dbReference type="Gene3D" id="3.40.50.720">
    <property type="entry name" value="NAD(P)-binding Rossmann-like Domain"/>
    <property type="match status" value="1"/>
</dbReference>
<sequence>MALDLEGKTAFITGAASGIGRATACAFARAGANVMMVDREKGGLEETADMVRKNGVAVGTVVADVTDRVQISEAVKATIEQFGTLDCAHNSAGFYPAPMDIVDVSEDIARRTLEVNYWATYYCMQAQIKVMLERGGGTIVNTSSVAGLVGAPNDAVYSASKHAVVGLTKSVALAYAARGVRINVVCPGVIETPMVEKIIGTDEGRSVVTAMHPIGRLGAPEEIANAVVWLSSPAASFVVATSFAVDGGFTAD</sequence>
<dbReference type="FunFam" id="3.40.50.720:FF:000084">
    <property type="entry name" value="Short-chain dehydrogenase reductase"/>
    <property type="match status" value="1"/>
</dbReference>
<dbReference type="SUPFAM" id="SSF51735">
    <property type="entry name" value="NAD(P)-binding Rossmann-fold domains"/>
    <property type="match status" value="1"/>
</dbReference>
<dbReference type="CDD" id="cd05233">
    <property type="entry name" value="SDR_c"/>
    <property type="match status" value="1"/>
</dbReference>
<dbReference type="InterPro" id="IPR036291">
    <property type="entry name" value="NAD(P)-bd_dom_sf"/>
</dbReference>
<dbReference type="InterPro" id="IPR020904">
    <property type="entry name" value="Sc_DH/Rdtase_CS"/>
</dbReference>
<evidence type="ECO:0000313" key="3">
    <source>
        <dbReference type="EMBL" id="QIB67557.1"/>
    </source>
</evidence>
<dbReference type="EMBL" id="CP048711">
    <property type="protein sequence ID" value="QIB67557.1"/>
    <property type="molecule type" value="Genomic_DNA"/>
</dbReference>
<name>A0A6C0U8W8_9GAMM</name>
<dbReference type="KEGG" id="kim:G3T16_06245"/>
<dbReference type="PANTHER" id="PTHR24321:SF8">
    <property type="entry name" value="ESTRADIOL 17-BETA-DEHYDROGENASE 8-RELATED"/>
    <property type="match status" value="1"/>
</dbReference>
<dbReference type="AlphaFoldDB" id="A0A6C0U8W8"/>
<keyword evidence="4" id="KW-1185">Reference proteome</keyword>
<dbReference type="Proteomes" id="UP000477680">
    <property type="component" value="Chromosome"/>
</dbReference>
<dbReference type="Pfam" id="PF13561">
    <property type="entry name" value="adh_short_C2"/>
    <property type="match status" value="1"/>
</dbReference>
<accession>A0A6C0U8W8</accession>
<evidence type="ECO:0000313" key="4">
    <source>
        <dbReference type="Proteomes" id="UP000477680"/>
    </source>
</evidence>